<name>A0ABY5Y7D1_9FLAO</name>
<reference evidence="1" key="1">
    <citation type="submission" date="2022-09" db="EMBL/GenBank/DDBJ databases">
        <title>Maribacter litopenaei sp. nov., isolated from the intestinal tract of the Pacific White Shrimp, Litopenaeus vannamei.</title>
        <authorList>
            <person name="Kim S.Y."/>
            <person name="Hwang C.Y."/>
        </authorList>
    </citation>
    <scope>NUCLEOTIDE SEQUENCE</scope>
    <source>
        <strain evidence="1">HL-LV01</strain>
    </source>
</reference>
<gene>
    <name evidence="1" type="ORF">NYZ99_17210</name>
</gene>
<accession>A0ABY5Y7D1</accession>
<keyword evidence="2" id="KW-1185">Reference proteome</keyword>
<protein>
    <submittedName>
        <fullName evidence="1">Uncharacterized protein</fullName>
    </submittedName>
</protein>
<dbReference type="Proteomes" id="UP001059209">
    <property type="component" value="Chromosome"/>
</dbReference>
<proteinExistence type="predicted"/>
<sequence length="40" mass="4484">MYRSGSFNGKISIDRITEIVKGRTLRIGFRPATSEKGTHC</sequence>
<dbReference type="RefSeq" id="WP_260572452.1">
    <property type="nucleotide sequence ID" value="NZ_CP104205.1"/>
</dbReference>
<dbReference type="EMBL" id="CP104205">
    <property type="protein sequence ID" value="UWX54594.1"/>
    <property type="molecule type" value="Genomic_DNA"/>
</dbReference>
<evidence type="ECO:0000313" key="2">
    <source>
        <dbReference type="Proteomes" id="UP001059209"/>
    </source>
</evidence>
<evidence type="ECO:0000313" key="1">
    <source>
        <dbReference type="EMBL" id="UWX54594.1"/>
    </source>
</evidence>
<organism evidence="1 2">
    <name type="scientific">Maribacter litopenaei</name>
    <dbReference type="NCBI Taxonomy" id="2976127"/>
    <lineage>
        <taxon>Bacteria</taxon>
        <taxon>Pseudomonadati</taxon>
        <taxon>Bacteroidota</taxon>
        <taxon>Flavobacteriia</taxon>
        <taxon>Flavobacteriales</taxon>
        <taxon>Flavobacteriaceae</taxon>
        <taxon>Maribacter</taxon>
    </lineage>
</organism>